<evidence type="ECO:0000256" key="12">
    <source>
        <dbReference type="ARBA" id="ARBA00023136"/>
    </source>
</evidence>
<evidence type="ECO:0000256" key="14">
    <source>
        <dbReference type="SAM" id="MobiDB-lite"/>
    </source>
</evidence>
<protein>
    <recommendedName>
        <fullName evidence="4">RING-type E3 ubiquitin transferase</fullName>
        <ecNumber evidence="4">2.3.2.27</ecNumber>
    </recommendedName>
</protein>
<reference evidence="17" key="2">
    <citation type="submission" date="2018-10" db="UniProtKB">
        <authorList>
            <consortium name="EnsemblPlants"/>
        </authorList>
    </citation>
    <scope>IDENTIFICATION</scope>
</reference>
<dbReference type="Gene3D" id="3.30.40.10">
    <property type="entry name" value="Zinc/RING finger domain, C3HC4 (zinc finger)"/>
    <property type="match status" value="1"/>
</dbReference>
<keyword evidence="5" id="KW-0808">Transferase</keyword>
<dbReference type="Pfam" id="PF13639">
    <property type="entry name" value="zf-RING_2"/>
    <property type="match status" value="1"/>
</dbReference>
<dbReference type="SUPFAM" id="SSF57850">
    <property type="entry name" value="RING/U-box"/>
    <property type="match status" value="1"/>
</dbReference>
<feature type="region of interest" description="Disordered" evidence="14">
    <location>
        <begin position="325"/>
        <end position="365"/>
    </location>
</feature>
<dbReference type="Proteomes" id="UP000019116">
    <property type="component" value="Chromosome 4B"/>
</dbReference>
<dbReference type="Gramene" id="TraesKAR4B01G0406650.1">
    <property type="protein sequence ID" value="cds.TraesKAR4B01G0406650.1"/>
    <property type="gene ID" value="TraesKAR4B01G0406650"/>
</dbReference>
<evidence type="ECO:0000256" key="7">
    <source>
        <dbReference type="ARBA" id="ARBA00022723"/>
    </source>
</evidence>
<evidence type="ECO:0000259" key="16">
    <source>
        <dbReference type="PROSITE" id="PS50089"/>
    </source>
</evidence>
<evidence type="ECO:0000256" key="1">
    <source>
        <dbReference type="ARBA" id="ARBA00000900"/>
    </source>
</evidence>
<proteinExistence type="predicted"/>
<name>A0A3B6IUH5_WHEAT</name>
<dbReference type="InterPro" id="IPR044600">
    <property type="entry name" value="ATL1/ATL16-like"/>
</dbReference>
<dbReference type="GO" id="GO:0061630">
    <property type="term" value="F:ubiquitin protein ligase activity"/>
    <property type="evidence" value="ECO:0007669"/>
    <property type="project" value="UniProtKB-EC"/>
</dbReference>
<gene>
    <name evidence="17" type="primary">LOC123089370</name>
</gene>
<evidence type="ECO:0000256" key="9">
    <source>
        <dbReference type="ARBA" id="ARBA00022786"/>
    </source>
</evidence>
<dbReference type="STRING" id="4565.A0A3B6IUH5"/>
<feature type="compositionally biased region" description="Low complexity" evidence="14">
    <location>
        <begin position="345"/>
        <end position="357"/>
    </location>
</feature>
<keyword evidence="11 15" id="KW-1133">Transmembrane helix</keyword>
<evidence type="ECO:0000256" key="5">
    <source>
        <dbReference type="ARBA" id="ARBA00022679"/>
    </source>
</evidence>
<keyword evidence="6 15" id="KW-0812">Transmembrane</keyword>
<dbReference type="EnsemblPlants" id="TraesCS4B02G316700.1">
    <property type="protein sequence ID" value="TraesCS4B02G316700.1.cds1"/>
    <property type="gene ID" value="TraesCS4B02G316700"/>
</dbReference>
<dbReference type="EC" id="2.3.2.27" evidence="4"/>
<dbReference type="Gramene" id="TraesCS4B03G0822500.1">
    <property type="protein sequence ID" value="TraesCS4B03G0822500.1.CDS1"/>
    <property type="gene ID" value="TraesCS4B03G0822500"/>
</dbReference>
<dbReference type="GeneID" id="123089370"/>
<dbReference type="PANTHER" id="PTHR46913:SF17">
    <property type="entry name" value="RING-TYPE E3 UBIQUITIN TRANSFERASE"/>
    <property type="match status" value="1"/>
</dbReference>
<dbReference type="GO" id="GO:0016567">
    <property type="term" value="P:protein ubiquitination"/>
    <property type="evidence" value="ECO:0007669"/>
    <property type="project" value="InterPro"/>
</dbReference>
<dbReference type="Gramene" id="TraesCS4B02G316700.1">
    <property type="protein sequence ID" value="TraesCS4B02G316700.1.cds1"/>
    <property type="gene ID" value="TraesCS4B02G316700"/>
</dbReference>
<sequence length="393" mass="42134">MLLVATRESQLLAWRRVGHFSISRRARRRPRSAQLPRSLPAYNLQLASLHSLDHSPPPRPSLTPPACHPPPHFNASSSYFLTCSSWSERASERGCAERAIDRSIRPSAMDAALAGVADAPGAAPPPYVSPSAAFPIAIVIAIGFMVTSVILVSYYLLVVRCWLRASGASLLPRTRRDELVDRVSAVFFTDHDADQLPGGVDPDVVAALPVVRYCPAGKALECAVCLSEFEPGERLKMLPACSHAFHIDCIDTWLHHNVSCPLCRTEVTGSAAAPPSGKACCDDHDAFAARIDAAPSRNMAYAGGSCRFPKQGVAVQGPIRRSLSMDFLPGDRGRKPRKEAELPSHADVAGSSSSAAATQAGVGETSGRFRRLMSSFGLGRSSRSTVLPIHLDP</sequence>
<dbReference type="PROSITE" id="PS50089">
    <property type="entry name" value="ZF_RING_2"/>
    <property type="match status" value="1"/>
</dbReference>
<dbReference type="PaxDb" id="4565-Traes_4DL_6104363D7.1"/>
<dbReference type="InterPro" id="IPR001841">
    <property type="entry name" value="Znf_RING"/>
</dbReference>
<dbReference type="OrthoDB" id="8062037at2759"/>
<accession>A0A3B6IUH5</accession>
<reference evidence="17" key="1">
    <citation type="submission" date="2018-08" db="EMBL/GenBank/DDBJ databases">
        <authorList>
            <person name="Rossello M."/>
        </authorList>
    </citation>
    <scope>NUCLEOTIDE SEQUENCE [LARGE SCALE GENOMIC DNA]</scope>
    <source>
        <strain evidence="17">cv. Chinese Spring</strain>
    </source>
</reference>
<dbReference type="FunFam" id="3.30.40.10:FF:000187">
    <property type="entry name" value="E3 ubiquitin-protein ligase ATL6"/>
    <property type="match status" value="1"/>
</dbReference>
<dbReference type="GO" id="GO:0016020">
    <property type="term" value="C:membrane"/>
    <property type="evidence" value="ECO:0007669"/>
    <property type="project" value="UniProtKB-SubCell"/>
</dbReference>
<dbReference type="CDD" id="cd16461">
    <property type="entry name" value="RING-H2_EL5-like"/>
    <property type="match status" value="1"/>
</dbReference>
<dbReference type="InterPro" id="IPR013083">
    <property type="entry name" value="Znf_RING/FYVE/PHD"/>
</dbReference>
<evidence type="ECO:0000256" key="11">
    <source>
        <dbReference type="ARBA" id="ARBA00022989"/>
    </source>
</evidence>
<feature type="domain" description="RING-type" evidence="16">
    <location>
        <begin position="222"/>
        <end position="264"/>
    </location>
</feature>
<evidence type="ECO:0000256" key="13">
    <source>
        <dbReference type="PROSITE-ProRule" id="PRU00175"/>
    </source>
</evidence>
<comment type="catalytic activity">
    <reaction evidence="1">
        <text>S-ubiquitinyl-[E2 ubiquitin-conjugating enzyme]-L-cysteine + [acceptor protein]-L-lysine = [E2 ubiquitin-conjugating enzyme]-L-cysteine + N(6)-ubiquitinyl-[acceptor protein]-L-lysine.</text>
        <dbReference type="EC" id="2.3.2.27"/>
    </reaction>
</comment>
<comment type="subcellular location">
    <subcellularLocation>
        <location evidence="2">Membrane</location>
        <topology evidence="2">Single-pass membrane protein</topology>
    </subcellularLocation>
</comment>
<dbReference type="Gramene" id="TraesWEE_scaffold_007240_01G000100.1">
    <property type="protein sequence ID" value="TraesWEE_scaffold_007240_01G000100.1"/>
    <property type="gene ID" value="TraesWEE_scaffold_007240_01G000100"/>
</dbReference>
<dbReference type="AlphaFoldDB" id="A0A3B6IUH5"/>
<evidence type="ECO:0000256" key="6">
    <source>
        <dbReference type="ARBA" id="ARBA00022692"/>
    </source>
</evidence>
<keyword evidence="12 15" id="KW-0472">Membrane</keyword>
<keyword evidence="9" id="KW-0833">Ubl conjugation pathway</keyword>
<evidence type="ECO:0000256" key="2">
    <source>
        <dbReference type="ARBA" id="ARBA00004167"/>
    </source>
</evidence>
<evidence type="ECO:0000256" key="3">
    <source>
        <dbReference type="ARBA" id="ARBA00004906"/>
    </source>
</evidence>
<feature type="transmembrane region" description="Helical" evidence="15">
    <location>
        <begin position="132"/>
        <end position="157"/>
    </location>
</feature>
<keyword evidence="10" id="KW-0862">Zinc</keyword>
<dbReference type="SMR" id="A0A3B6IUH5"/>
<dbReference type="GO" id="GO:0008270">
    <property type="term" value="F:zinc ion binding"/>
    <property type="evidence" value="ECO:0007669"/>
    <property type="project" value="UniProtKB-KW"/>
</dbReference>
<dbReference type="Gramene" id="TraesCLE_scaffold_054686_01G000100.1">
    <property type="protein sequence ID" value="TraesCLE_scaffold_054686_01G000100.1"/>
    <property type="gene ID" value="TraesCLE_scaffold_054686_01G000100"/>
</dbReference>
<evidence type="ECO:0000256" key="10">
    <source>
        <dbReference type="ARBA" id="ARBA00022833"/>
    </source>
</evidence>
<evidence type="ECO:0000313" key="18">
    <source>
        <dbReference type="Proteomes" id="UP000019116"/>
    </source>
</evidence>
<dbReference type="PANTHER" id="PTHR46913">
    <property type="entry name" value="RING-H2 FINGER PROTEIN ATL16"/>
    <property type="match status" value="1"/>
</dbReference>
<comment type="pathway">
    <text evidence="3">Protein modification; protein ubiquitination.</text>
</comment>
<evidence type="ECO:0000313" key="17">
    <source>
        <dbReference type="EnsemblPlants" id="TraesCS4B02G316700.1.cds1"/>
    </source>
</evidence>
<organism evidence="17">
    <name type="scientific">Triticum aestivum</name>
    <name type="common">Wheat</name>
    <dbReference type="NCBI Taxonomy" id="4565"/>
    <lineage>
        <taxon>Eukaryota</taxon>
        <taxon>Viridiplantae</taxon>
        <taxon>Streptophyta</taxon>
        <taxon>Embryophyta</taxon>
        <taxon>Tracheophyta</taxon>
        <taxon>Spermatophyta</taxon>
        <taxon>Magnoliopsida</taxon>
        <taxon>Liliopsida</taxon>
        <taxon>Poales</taxon>
        <taxon>Poaceae</taxon>
        <taxon>BOP clade</taxon>
        <taxon>Pooideae</taxon>
        <taxon>Triticodae</taxon>
        <taxon>Triticeae</taxon>
        <taxon>Triticinae</taxon>
        <taxon>Triticum</taxon>
    </lineage>
</organism>
<dbReference type="SMART" id="SM00184">
    <property type="entry name" value="RING"/>
    <property type="match status" value="1"/>
</dbReference>
<keyword evidence="8 13" id="KW-0863">Zinc-finger</keyword>
<keyword evidence="7" id="KW-0479">Metal-binding</keyword>
<dbReference type="Gramene" id="TraesCAD_scaffold_004300_01G000200.1">
    <property type="protein sequence ID" value="TraesCAD_scaffold_004300_01G000200.1"/>
    <property type="gene ID" value="TraesCAD_scaffold_004300_01G000200"/>
</dbReference>
<dbReference type="Gramene" id="TraesROB_scaffold_055471_01G000100.1">
    <property type="protein sequence ID" value="TraesROB_scaffold_055471_01G000100.1"/>
    <property type="gene ID" value="TraesROB_scaffold_055471_01G000100"/>
</dbReference>
<evidence type="ECO:0000256" key="8">
    <source>
        <dbReference type="ARBA" id="ARBA00022771"/>
    </source>
</evidence>
<dbReference type="RefSeq" id="XP_044367004.1">
    <property type="nucleotide sequence ID" value="XM_044511069.1"/>
</dbReference>
<feature type="compositionally biased region" description="Basic and acidic residues" evidence="14">
    <location>
        <begin position="329"/>
        <end position="344"/>
    </location>
</feature>
<evidence type="ECO:0000256" key="15">
    <source>
        <dbReference type="SAM" id="Phobius"/>
    </source>
</evidence>
<keyword evidence="18" id="KW-1185">Reference proteome</keyword>
<evidence type="ECO:0000256" key="4">
    <source>
        <dbReference type="ARBA" id="ARBA00012483"/>
    </source>
</evidence>